<dbReference type="Pfam" id="PF01593">
    <property type="entry name" value="Amino_oxidase"/>
    <property type="match status" value="1"/>
</dbReference>
<evidence type="ECO:0000259" key="4">
    <source>
        <dbReference type="Pfam" id="PF01593"/>
    </source>
</evidence>
<dbReference type="Gene3D" id="1.10.405.10">
    <property type="entry name" value="Guanine Nucleotide Dissociation Inhibitor, domain 1"/>
    <property type="match status" value="1"/>
</dbReference>
<keyword evidence="3" id="KW-0560">Oxidoreductase</keyword>
<evidence type="ECO:0000313" key="5">
    <source>
        <dbReference type="EMBL" id="GLT18101.1"/>
    </source>
</evidence>
<evidence type="ECO:0000256" key="3">
    <source>
        <dbReference type="ARBA" id="ARBA00023002"/>
    </source>
</evidence>
<evidence type="ECO:0000256" key="2">
    <source>
        <dbReference type="ARBA" id="ARBA00005995"/>
    </source>
</evidence>
<proteinExistence type="inferred from homology"/>
<dbReference type="PANTHER" id="PTHR43563">
    <property type="entry name" value="AMINE OXIDASE"/>
    <property type="match status" value="1"/>
</dbReference>
<reference evidence="6" key="1">
    <citation type="journal article" date="2019" name="Int. J. Syst. Evol. Microbiol.">
        <title>The Global Catalogue of Microorganisms (GCM) 10K type strain sequencing project: providing services to taxonomists for standard genome sequencing and annotation.</title>
        <authorList>
            <consortium name="The Broad Institute Genomics Platform"/>
            <consortium name="The Broad Institute Genome Sequencing Center for Infectious Disease"/>
            <person name="Wu L."/>
            <person name="Ma J."/>
        </authorList>
    </citation>
    <scope>NUCLEOTIDE SEQUENCE [LARGE SCALE GENOMIC DNA]</scope>
    <source>
        <strain evidence="6">NBRC 108723</strain>
    </source>
</reference>
<name>A0ABQ6EZI8_9VIBR</name>
<comment type="caution">
    <text evidence="5">The sequence shown here is derived from an EMBL/GenBank/DDBJ whole genome shotgun (WGS) entry which is preliminary data.</text>
</comment>
<evidence type="ECO:0000313" key="6">
    <source>
        <dbReference type="Proteomes" id="UP001157138"/>
    </source>
</evidence>
<dbReference type="InterPro" id="IPR002937">
    <property type="entry name" value="Amino_oxidase"/>
</dbReference>
<dbReference type="Gene3D" id="3.50.50.60">
    <property type="entry name" value="FAD/NAD(P)-binding domain"/>
    <property type="match status" value="1"/>
</dbReference>
<dbReference type="InterPro" id="IPR001613">
    <property type="entry name" value="Flavin_amine_oxidase"/>
</dbReference>
<feature type="domain" description="Amine oxidase" evidence="4">
    <location>
        <begin position="20"/>
        <end position="449"/>
    </location>
</feature>
<dbReference type="InterPro" id="IPR050703">
    <property type="entry name" value="Flavin_MAO"/>
</dbReference>
<accession>A0ABQ6EZI8</accession>
<evidence type="ECO:0000256" key="1">
    <source>
        <dbReference type="ARBA" id="ARBA00001974"/>
    </source>
</evidence>
<sequence>MSFQAISTEEKQAIVVGAGLSGLTTAYELERKGYQVTVLEAKNRVGGRMGTIDMGSQHAETGGELLDDKSIHTEVFRYAEMFDVEIVDVGYGDEVEKGAYFLNNTLTRYSDLEKAYSPQVKNDLERFNIAFDNLADNIPDAANPTLAPDAKRLDEMTAQEWIESLKLTPSAQTLAEHAIRGEYDEPKNISLLWLSHQAKVYEDVDDDDIEVKRFLSGTRDFANAFVEHIKGPVLLNHVVTKVSQNESGVVVTAAGKAFKADVVVVTVPLPVLNKIEFEPVLPEAKQAAAQEINYGSHVKVLMKYNKRFWLSQGLGGDVISELPIGWVWEGSERQNGQGGVLVAFTSGDFARQQKSWPDKVIIDNRLEQMEAMYPGSSEYFEYASVHAWHNDPYAMGGFVAYGPKQMTRHWNAFLEPAGKIYFAGEHTAIDYVGYLEGAVRSGIRVANQIASQ</sequence>
<comment type="cofactor">
    <cofactor evidence="1">
        <name>FAD</name>
        <dbReference type="ChEBI" id="CHEBI:57692"/>
    </cofactor>
</comment>
<dbReference type="Proteomes" id="UP001157138">
    <property type="component" value="Unassembled WGS sequence"/>
</dbReference>
<keyword evidence="6" id="KW-1185">Reference proteome</keyword>
<dbReference type="PANTHER" id="PTHR43563:SF1">
    <property type="entry name" value="AMINE OXIDASE [FLAVIN-CONTAINING] B"/>
    <property type="match status" value="1"/>
</dbReference>
<dbReference type="SUPFAM" id="SSF54373">
    <property type="entry name" value="FAD-linked reductases, C-terminal domain"/>
    <property type="match status" value="1"/>
</dbReference>
<dbReference type="EMBL" id="BSPW01000035">
    <property type="protein sequence ID" value="GLT18101.1"/>
    <property type="molecule type" value="Genomic_DNA"/>
</dbReference>
<gene>
    <name evidence="5" type="ORF">GCM10007938_18790</name>
</gene>
<dbReference type="Gene3D" id="3.90.660.10">
    <property type="match status" value="1"/>
</dbReference>
<protein>
    <recommendedName>
        <fullName evidence="4">Amine oxidase domain-containing protein</fullName>
    </recommendedName>
</protein>
<comment type="similarity">
    <text evidence="2">Belongs to the flavin monoamine oxidase family.</text>
</comment>
<organism evidence="5 6">
    <name type="scientific">Vibrio zhanjiangensis</name>
    <dbReference type="NCBI Taxonomy" id="1046128"/>
    <lineage>
        <taxon>Bacteria</taxon>
        <taxon>Pseudomonadati</taxon>
        <taxon>Pseudomonadota</taxon>
        <taxon>Gammaproteobacteria</taxon>
        <taxon>Vibrionales</taxon>
        <taxon>Vibrionaceae</taxon>
        <taxon>Vibrio</taxon>
    </lineage>
</organism>
<dbReference type="PRINTS" id="PR00757">
    <property type="entry name" value="AMINEOXDASEF"/>
</dbReference>
<dbReference type="InterPro" id="IPR036188">
    <property type="entry name" value="FAD/NAD-bd_sf"/>
</dbReference>
<dbReference type="SUPFAM" id="SSF51905">
    <property type="entry name" value="FAD/NAD(P)-binding domain"/>
    <property type="match status" value="1"/>
</dbReference>